<name>A0ABQ8VMG5_9AGAR</name>
<reference evidence="1" key="1">
    <citation type="submission" date="2022-08" db="EMBL/GenBank/DDBJ databases">
        <title>A Global Phylogenomic Analysis of the Shiitake Genus Lentinula.</title>
        <authorList>
            <consortium name="DOE Joint Genome Institute"/>
            <person name="Sierra-Patev S."/>
            <person name="Min B."/>
            <person name="Naranjo-Ortiz M."/>
            <person name="Looney B."/>
            <person name="Konkel Z."/>
            <person name="Slot J.C."/>
            <person name="Sakamoto Y."/>
            <person name="Steenwyk J.L."/>
            <person name="Rokas A."/>
            <person name="Carro J."/>
            <person name="Camarero S."/>
            <person name="Ferreira P."/>
            <person name="Molpeceres G."/>
            <person name="Ruiz-Duenas F.J."/>
            <person name="Serrano A."/>
            <person name="Henrissat B."/>
            <person name="Drula E."/>
            <person name="Hughes K.W."/>
            <person name="Mata J.L."/>
            <person name="Ishikawa N.K."/>
            <person name="Vargas-Isla R."/>
            <person name="Ushijima S."/>
            <person name="Smith C.A."/>
            <person name="Ahrendt S."/>
            <person name="Andreopoulos W."/>
            <person name="He G."/>
            <person name="Labutti K."/>
            <person name="Lipzen A."/>
            <person name="Ng V."/>
            <person name="Riley R."/>
            <person name="Sandor L."/>
            <person name="Barry K."/>
            <person name="Martinez A.T."/>
            <person name="Xiao Y."/>
            <person name="Gibbons J.G."/>
            <person name="Terashima K."/>
            <person name="Grigoriev I.V."/>
            <person name="Hibbett D.S."/>
        </authorList>
    </citation>
    <scope>NUCLEOTIDE SEQUENCE</scope>
    <source>
        <strain evidence="1">RHP3577 ss4</strain>
    </source>
</reference>
<dbReference type="Gene3D" id="2.60.120.330">
    <property type="entry name" value="B-lactam Antibiotic, Isopenicillin N Synthase, Chain"/>
    <property type="match status" value="2"/>
</dbReference>
<comment type="caution">
    <text evidence="1">The sequence shown here is derived from an EMBL/GenBank/DDBJ whole genome shotgun (WGS) entry which is preliminary data.</text>
</comment>
<dbReference type="Pfam" id="PF07350">
    <property type="entry name" value="Gig2-like"/>
    <property type="match status" value="2"/>
</dbReference>
<keyword evidence="2" id="KW-1185">Reference proteome</keyword>
<dbReference type="Proteomes" id="UP001150217">
    <property type="component" value="Unassembled WGS sequence"/>
</dbReference>
<dbReference type="EMBL" id="JANVFT010000020">
    <property type="protein sequence ID" value="KAJ4497582.1"/>
    <property type="molecule type" value="Genomic_DNA"/>
</dbReference>
<evidence type="ECO:0008006" key="3">
    <source>
        <dbReference type="Google" id="ProtNLM"/>
    </source>
</evidence>
<proteinExistence type="predicted"/>
<evidence type="ECO:0000313" key="1">
    <source>
        <dbReference type="EMBL" id="KAJ4497582.1"/>
    </source>
</evidence>
<dbReference type="InterPro" id="IPR027443">
    <property type="entry name" value="IPNS-like_sf"/>
</dbReference>
<gene>
    <name evidence="1" type="ORF">C8R41DRAFT_865361</name>
</gene>
<dbReference type="SUPFAM" id="SSF51197">
    <property type="entry name" value="Clavaminate synthase-like"/>
    <property type="match status" value="1"/>
</dbReference>
<organism evidence="1 2">
    <name type="scientific">Lentinula lateritia</name>
    <dbReference type="NCBI Taxonomy" id="40482"/>
    <lineage>
        <taxon>Eukaryota</taxon>
        <taxon>Fungi</taxon>
        <taxon>Dikarya</taxon>
        <taxon>Basidiomycota</taxon>
        <taxon>Agaricomycotina</taxon>
        <taxon>Agaricomycetes</taxon>
        <taxon>Agaricomycetidae</taxon>
        <taxon>Agaricales</taxon>
        <taxon>Marasmiineae</taxon>
        <taxon>Omphalotaceae</taxon>
        <taxon>Lentinula</taxon>
    </lineage>
</organism>
<dbReference type="PANTHER" id="PTHR30613">
    <property type="entry name" value="UNCHARACTERIZED PROTEIN YBIU-RELATED"/>
    <property type="match status" value="1"/>
</dbReference>
<dbReference type="InterPro" id="IPR010856">
    <property type="entry name" value="Gig2-like"/>
</dbReference>
<accession>A0ABQ8VMG5</accession>
<sequence>MFSRSRILASGCYKSLSKRGGFPIPQFYSITTATAADTSNTPVPTRAQKNEGAILDFFSTLDPNVSHDLPARFSDLKAEIWNESLLQSWKEVLAELETETERIASLGSKVIPKVSYEELRAGLSEDTIANFKQTGVILVTGAVQREEALKWKESIRQYINVNRKLVRGFPSDNPQIYELYNSEAQTLARTHPNILNTQRVLLSLWHTSDPNTEISLANPISYFDRLRIRTPGDATFTLGPHVDGGSIERWEDPQFRSCWRKLLQGNASWREHDPFDASPRKPMLCLPTVAGMDFNVNDEAERGDTTSFTNAFASHCVSYPSSFLSSTSFFFKFSQGRGLGDRSVESSLPGEWNGESMVAIPKVESGDQIYWHCDVVHAVEHQHKGTKDSSVMYIPAVPLTIYNAGYLRDQRIHFEQGLPAPDFPGGEGESHFVGRAGKETIPTSFGRQAYGFDPFDDTSEFIKKVNSRVAA</sequence>
<dbReference type="PANTHER" id="PTHR30613:SF1">
    <property type="entry name" value="DUF1479 DOMAIN PROTEIN (AFU_ORTHOLOGUE AFUA_5G09280)"/>
    <property type="match status" value="1"/>
</dbReference>
<evidence type="ECO:0000313" key="2">
    <source>
        <dbReference type="Proteomes" id="UP001150217"/>
    </source>
</evidence>
<protein>
    <recommendedName>
        <fullName evidence="3">DUF1479-domain-containing protein</fullName>
    </recommendedName>
</protein>